<dbReference type="Proteomes" id="UP000186221">
    <property type="component" value="Unassembled WGS sequence"/>
</dbReference>
<feature type="transmembrane region" description="Helical" evidence="12">
    <location>
        <begin position="273"/>
        <end position="291"/>
    </location>
</feature>
<evidence type="ECO:0000256" key="5">
    <source>
        <dbReference type="ARBA" id="ARBA00022692"/>
    </source>
</evidence>
<feature type="transmembrane region" description="Helical" evidence="12">
    <location>
        <begin position="234"/>
        <end position="252"/>
    </location>
</feature>
<dbReference type="PANTHER" id="PTHR32024">
    <property type="entry name" value="TRK SYSTEM POTASSIUM UPTAKE PROTEIN TRKG-RELATED"/>
    <property type="match status" value="1"/>
</dbReference>
<evidence type="ECO:0000256" key="9">
    <source>
        <dbReference type="ARBA" id="ARBA00023136"/>
    </source>
</evidence>
<feature type="transmembrane region" description="Helical" evidence="12">
    <location>
        <begin position="455"/>
        <end position="476"/>
    </location>
</feature>
<evidence type="ECO:0000256" key="11">
    <source>
        <dbReference type="PIRSR" id="PIRSR006247-1"/>
    </source>
</evidence>
<keyword evidence="6 10" id="KW-0630">Potassium</keyword>
<keyword evidence="14" id="KW-1185">Reference proteome</keyword>
<name>A0A1N7N858_9RHOB</name>
<keyword evidence="7 12" id="KW-1133">Transmembrane helix</keyword>
<evidence type="ECO:0000256" key="7">
    <source>
        <dbReference type="ARBA" id="ARBA00022989"/>
    </source>
</evidence>
<accession>A0A1N7N858</accession>
<keyword evidence="11" id="KW-0479">Metal-binding</keyword>
<dbReference type="AlphaFoldDB" id="A0A1N7N858"/>
<feature type="transmembrane region" description="Helical" evidence="12">
    <location>
        <begin position="311"/>
        <end position="336"/>
    </location>
</feature>
<keyword evidence="8 10" id="KW-0406">Ion transport</keyword>
<keyword evidence="9 10" id="KW-0472">Membrane</keyword>
<comment type="subcellular location">
    <subcellularLocation>
        <location evidence="10">Cell inner membrane</location>
        <topology evidence="10">Multi-pass membrane protein</topology>
    </subcellularLocation>
    <subcellularLocation>
        <location evidence="1">Cell membrane</location>
        <topology evidence="1">Multi-pass membrane protein</topology>
    </subcellularLocation>
</comment>
<proteinExistence type="inferred from homology"/>
<dbReference type="GO" id="GO:0046872">
    <property type="term" value="F:metal ion binding"/>
    <property type="evidence" value="ECO:0007669"/>
    <property type="project" value="UniProtKB-KW"/>
</dbReference>
<dbReference type="PANTHER" id="PTHR32024:SF3">
    <property type="entry name" value="TRK SYSTEM POTASSIUM UPTAKE PROTEIN"/>
    <property type="match status" value="1"/>
</dbReference>
<organism evidence="13 14">
    <name type="scientific">Rhodobacter aestuarii</name>
    <dbReference type="NCBI Taxonomy" id="453582"/>
    <lineage>
        <taxon>Bacteria</taxon>
        <taxon>Pseudomonadati</taxon>
        <taxon>Pseudomonadota</taxon>
        <taxon>Alphaproteobacteria</taxon>
        <taxon>Rhodobacterales</taxon>
        <taxon>Rhodobacter group</taxon>
        <taxon>Rhodobacter</taxon>
    </lineage>
</organism>
<feature type="transmembrane region" description="Helical" evidence="12">
    <location>
        <begin position="71"/>
        <end position="91"/>
    </location>
</feature>
<feature type="transmembrane region" description="Helical" evidence="12">
    <location>
        <begin position="180"/>
        <end position="201"/>
    </location>
</feature>
<evidence type="ECO:0000256" key="3">
    <source>
        <dbReference type="ARBA" id="ARBA00022475"/>
    </source>
</evidence>
<keyword evidence="3 10" id="KW-1003">Cell membrane</keyword>
<dbReference type="PIRSF" id="PIRSF006247">
    <property type="entry name" value="TrkH"/>
    <property type="match status" value="1"/>
</dbReference>
<feature type="binding site" evidence="11">
    <location>
        <position position="113"/>
    </location>
    <ligand>
        <name>K(+)</name>
        <dbReference type="ChEBI" id="CHEBI:29103"/>
    </ligand>
</feature>
<evidence type="ECO:0000256" key="12">
    <source>
        <dbReference type="SAM" id="Phobius"/>
    </source>
</evidence>
<evidence type="ECO:0000256" key="1">
    <source>
        <dbReference type="ARBA" id="ARBA00004651"/>
    </source>
</evidence>
<dbReference type="InterPro" id="IPR003445">
    <property type="entry name" value="Cat_transpt"/>
</dbReference>
<protein>
    <recommendedName>
        <fullName evidence="10">Trk system potassium uptake protein</fullName>
    </recommendedName>
</protein>
<comment type="function">
    <text evidence="10">Low-affinity potassium transport system. Interacts with Trk system potassium uptake protein TrkA.</text>
</comment>
<evidence type="ECO:0000256" key="8">
    <source>
        <dbReference type="ARBA" id="ARBA00023065"/>
    </source>
</evidence>
<evidence type="ECO:0000256" key="4">
    <source>
        <dbReference type="ARBA" id="ARBA00022538"/>
    </source>
</evidence>
<dbReference type="EMBL" id="FTOG01000007">
    <property type="protein sequence ID" value="SIS94371.1"/>
    <property type="molecule type" value="Genomic_DNA"/>
</dbReference>
<keyword evidence="2 10" id="KW-0813">Transport</keyword>
<evidence type="ECO:0000256" key="6">
    <source>
        <dbReference type="ARBA" id="ARBA00022958"/>
    </source>
</evidence>
<comment type="similarity">
    <text evidence="10">Belongs to the TrkH potassium transport family.</text>
</comment>
<keyword evidence="5 12" id="KW-0812">Transmembrane</keyword>
<dbReference type="InterPro" id="IPR004772">
    <property type="entry name" value="TrkH"/>
</dbReference>
<feature type="transmembrane region" description="Helical" evidence="12">
    <location>
        <begin position="134"/>
        <end position="153"/>
    </location>
</feature>
<reference evidence="14" key="1">
    <citation type="submission" date="2017-01" db="EMBL/GenBank/DDBJ databases">
        <authorList>
            <person name="Varghese N."/>
            <person name="Submissions S."/>
        </authorList>
    </citation>
    <scope>NUCLEOTIDE SEQUENCE [LARGE SCALE GENOMIC DNA]</scope>
    <source>
        <strain evidence="14">DSM 19945</strain>
    </source>
</reference>
<feature type="binding site" evidence="11">
    <location>
        <position position="315"/>
    </location>
    <ligand>
        <name>K(+)</name>
        <dbReference type="ChEBI" id="CHEBI:29103"/>
    </ligand>
</feature>
<dbReference type="GO" id="GO:0015379">
    <property type="term" value="F:potassium:chloride symporter activity"/>
    <property type="evidence" value="ECO:0007669"/>
    <property type="project" value="InterPro"/>
</dbReference>
<evidence type="ECO:0000256" key="2">
    <source>
        <dbReference type="ARBA" id="ARBA00022448"/>
    </source>
</evidence>
<dbReference type="GO" id="GO:0005886">
    <property type="term" value="C:plasma membrane"/>
    <property type="evidence" value="ECO:0007669"/>
    <property type="project" value="UniProtKB-SubCell"/>
</dbReference>
<dbReference type="Pfam" id="PF02386">
    <property type="entry name" value="TrkH"/>
    <property type="match status" value="1"/>
</dbReference>
<dbReference type="RefSeq" id="WP_076485289.1">
    <property type="nucleotide sequence ID" value="NZ_FTOG01000007.1"/>
</dbReference>
<keyword evidence="4 10" id="KW-0633">Potassium transport</keyword>
<evidence type="ECO:0000313" key="14">
    <source>
        <dbReference type="Proteomes" id="UP000186221"/>
    </source>
</evidence>
<feature type="transmembrane region" description="Helical" evidence="12">
    <location>
        <begin position="393"/>
        <end position="416"/>
    </location>
</feature>
<gene>
    <name evidence="13" type="ORF">SAMN05421580_10779</name>
</gene>
<dbReference type="OrthoDB" id="9810952at2"/>
<sequence>MTDFGPVFYIFGHILLALGAAMLLPAGYDYLLADPNWMAMLQSSVETLLFGALLSIASRTDTPQPLSLRQAYMLTAAIWLLAPAFAALPFVHGAPDVSLTDAYFEAASGLTTTGYTVFQYLDEMPRSVLLWRAMLQWAGGLGIAFVAMIFLPVMRIGGMRFFQTEGFDTFGKVLPRATDIALALLQVYSVLTIACALAYVACGMQTFDAIANAMTTMSTGGFATSDQSFAHYPIATHYASIIFMLLAGLPLIRFVQIVQGQLSPIWRDSQVRAFLRWSLYYTLLAVLWRYAHEDLPFEQIFRETAFNFVSILTGTGFGVASVEAWGAFVLVLVFLVGMSGGCTGSTSGSLSVFRVQVVLEAIKTAIRQLHSPNRVVLPRYDGKPLDEATMGPLILHVTGYILTQGIVAVLISMTGVDFSSALFASWGAIGNIGFGIGPTVAATGTMADYNDLATWLMSLSMLLGRLGLLAILVLVLPRFWRD</sequence>
<feature type="binding site" evidence="11">
    <location>
        <position position="431"/>
    </location>
    <ligand>
        <name>K(+)</name>
        <dbReference type="ChEBI" id="CHEBI:29103"/>
    </ligand>
</feature>
<feature type="transmembrane region" description="Helical" evidence="12">
    <location>
        <begin position="7"/>
        <end position="28"/>
    </location>
</feature>
<evidence type="ECO:0000256" key="10">
    <source>
        <dbReference type="PIRNR" id="PIRNR006247"/>
    </source>
</evidence>
<dbReference type="STRING" id="453582.SAMN05421580_10779"/>
<feature type="binding site" evidence="11">
    <location>
        <position position="112"/>
    </location>
    <ligand>
        <name>K(+)</name>
        <dbReference type="ChEBI" id="CHEBI:29103"/>
    </ligand>
</feature>
<evidence type="ECO:0000313" key="13">
    <source>
        <dbReference type="EMBL" id="SIS94371.1"/>
    </source>
</evidence>
<feature type="binding site" evidence="11">
    <location>
        <position position="220"/>
    </location>
    <ligand>
        <name>K(+)</name>
        <dbReference type="ChEBI" id="CHEBI:29103"/>
    </ligand>
</feature>
<keyword evidence="10" id="KW-0997">Cell inner membrane</keyword>
<feature type="transmembrane region" description="Helical" evidence="12">
    <location>
        <begin position="40"/>
        <end position="59"/>
    </location>
</feature>